<keyword evidence="3" id="KW-0285">Flavoprotein</keyword>
<keyword evidence="9" id="KW-1185">Reference proteome</keyword>
<comment type="cofactor">
    <cofactor evidence="1">
        <name>FAD</name>
        <dbReference type="ChEBI" id="CHEBI:57692"/>
    </cofactor>
</comment>
<dbReference type="SUPFAM" id="SSF55103">
    <property type="entry name" value="FAD-linked oxidases, C-terminal domain"/>
    <property type="match status" value="1"/>
</dbReference>
<feature type="domain" description="FAD-binding PCMH-type" evidence="7">
    <location>
        <begin position="58"/>
        <end position="228"/>
    </location>
</feature>
<comment type="similarity">
    <text evidence="2">Belongs to the oxygen-dependent FAD-linked oxidoreductase family.</text>
</comment>
<dbReference type="SUPFAM" id="SSF56176">
    <property type="entry name" value="FAD-binding/transporter-associated domain-like"/>
    <property type="match status" value="1"/>
</dbReference>
<evidence type="ECO:0000313" key="9">
    <source>
        <dbReference type="Proteomes" id="UP000523007"/>
    </source>
</evidence>
<dbReference type="AlphaFoldDB" id="A0A7W7W3G9"/>
<evidence type="ECO:0000256" key="5">
    <source>
        <dbReference type="ARBA" id="ARBA00023002"/>
    </source>
</evidence>
<evidence type="ECO:0000256" key="6">
    <source>
        <dbReference type="SAM" id="MobiDB-lite"/>
    </source>
</evidence>
<dbReference type="InterPro" id="IPR015345">
    <property type="entry name" value="Cytokinin_DH_FAD/cytokin-bd"/>
</dbReference>
<dbReference type="InterPro" id="IPR016166">
    <property type="entry name" value="FAD-bd_PCMH"/>
</dbReference>
<dbReference type="Pfam" id="PF01565">
    <property type="entry name" value="FAD_binding_4"/>
    <property type="match status" value="1"/>
</dbReference>
<dbReference type="PANTHER" id="PTHR13878:SF53">
    <property type="entry name" value="CYTOKININ DEHYDROGENASE 6"/>
    <property type="match status" value="1"/>
</dbReference>
<dbReference type="InterPro" id="IPR016167">
    <property type="entry name" value="FAD-bd_PCMH_sub1"/>
</dbReference>
<dbReference type="PANTHER" id="PTHR13878">
    <property type="entry name" value="GULONOLACTONE OXIDASE"/>
    <property type="match status" value="1"/>
</dbReference>
<keyword evidence="5" id="KW-0560">Oxidoreductase</keyword>
<dbReference type="InterPro" id="IPR006094">
    <property type="entry name" value="Oxid_FAD_bind_N"/>
</dbReference>
<organism evidence="8 9">
    <name type="scientific">Lipingzhangella halophila</name>
    <dbReference type="NCBI Taxonomy" id="1783352"/>
    <lineage>
        <taxon>Bacteria</taxon>
        <taxon>Bacillati</taxon>
        <taxon>Actinomycetota</taxon>
        <taxon>Actinomycetes</taxon>
        <taxon>Streptosporangiales</taxon>
        <taxon>Nocardiopsidaceae</taxon>
        <taxon>Lipingzhangella</taxon>
    </lineage>
</organism>
<feature type="region of interest" description="Disordered" evidence="6">
    <location>
        <begin position="1"/>
        <end position="24"/>
    </location>
</feature>
<dbReference type="RefSeq" id="WP_184580722.1">
    <property type="nucleotide sequence ID" value="NZ_JACHJT010000001.1"/>
</dbReference>
<gene>
    <name evidence="8" type="ORF">F4561_003862</name>
</gene>
<accession>A0A7W7W3G9</accession>
<dbReference type="Proteomes" id="UP000523007">
    <property type="component" value="Unassembled WGS sequence"/>
</dbReference>
<comment type="caution">
    <text evidence="8">The sequence shown here is derived from an EMBL/GenBank/DDBJ whole genome shotgun (WGS) entry which is preliminary data.</text>
</comment>
<dbReference type="PROSITE" id="PS51387">
    <property type="entry name" value="FAD_PCMH"/>
    <property type="match status" value="1"/>
</dbReference>
<dbReference type="InterPro" id="IPR050432">
    <property type="entry name" value="FAD-linked_Oxidoreductases_BP"/>
</dbReference>
<evidence type="ECO:0000256" key="4">
    <source>
        <dbReference type="ARBA" id="ARBA00022827"/>
    </source>
</evidence>
<dbReference type="InterPro" id="IPR016169">
    <property type="entry name" value="FAD-bd_PCMH_sub2"/>
</dbReference>
<evidence type="ECO:0000259" key="7">
    <source>
        <dbReference type="PROSITE" id="PS51387"/>
    </source>
</evidence>
<dbReference type="InterPro" id="IPR016164">
    <property type="entry name" value="FAD-linked_Oxase-like_C"/>
</dbReference>
<dbReference type="InterPro" id="IPR036318">
    <property type="entry name" value="FAD-bd_PCMH-like_sf"/>
</dbReference>
<dbReference type="Gene3D" id="3.40.462.10">
    <property type="entry name" value="FAD-linked oxidases, C-terminal domain"/>
    <property type="match status" value="1"/>
</dbReference>
<evidence type="ECO:0000256" key="3">
    <source>
        <dbReference type="ARBA" id="ARBA00022630"/>
    </source>
</evidence>
<evidence type="ECO:0000256" key="1">
    <source>
        <dbReference type="ARBA" id="ARBA00001974"/>
    </source>
</evidence>
<protein>
    <submittedName>
        <fullName evidence="8">FAD/FMN-containing dehydrogenase</fullName>
    </submittedName>
</protein>
<reference evidence="8 9" key="1">
    <citation type="submission" date="2020-08" db="EMBL/GenBank/DDBJ databases">
        <title>Sequencing the genomes of 1000 actinobacteria strains.</title>
        <authorList>
            <person name="Klenk H.-P."/>
        </authorList>
    </citation>
    <scope>NUCLEOTIDE SEQUENCE [LARGE SCALE GENOMIC DNA]</scope>
    <source>
        <strain evidence="8 9">DSM 102030</strain>
    </source>
</reference>
<sequence>MDTDPATAEPAPTSRGTVRPAGGGAASRAFGALPRLDGELVRDPCSTARAADDYGHLVRHRPLGVLRAASASDIAAVLRWCAEHGIPAAARGQGHTTYGQAQVEGGMVLDTAALRGVRWESASRVAVQAGARWSDVLRATLRRGRAPRVLTDYLGLSVGGTLSVGGFGGASQHYGAQTDNVAEIEVVTGNGRIATCSPDQDPELFHAALAGLGQCAVITRASVETVPVPPSVRRFALSYPTASALAHDQRRLVADGRFAHVEGLARPAPDGGGWRYVLEAVAMPPARERPDDAALLGDLHDDREQAEIGDLPFLEFADRMAPGIRGLRLTGQWYHPHPWLNLLLPDSAADDVVGTVMAGLTPDAIGPSGVVLLYPMRRAVLRTPLLRVPDEPVVFLFALLRTATPAPGAPTAEEALDANRRSYELARERGGVRYPVGSVAMGPGDWPAHFGERWPDLVAAKAAYDPASILAPGVGVFPAPPR</sequence>
<proteinExistence type="inferred from homology"/>
<dbReference type="EMBL" id="JACHJT010000001">
    <property type="protein sequence ID" value="MBB4933042.1"/>
    <property type="molecule type" value="Genomic_DNA"/>
</dbReference>
<name>A0A7W7W3G9_9ACTN</name>
<keyword evidence="4" id="KW-0274">FAD</keyword>
<dbReference type="GO" id="GO:0071949">
    <property type="term" value="F:FAD binding"/>
    <property type="evidence" value="ECO:0007669"/>
    <property type="project" value="InterPro"/>
</dbReference>
<dbReference type="GO" id="GO:0019139">
    <property type="term" value="F:cytokinin dehydrogenase activity"/>
    <property type="evidence" value="ECO:0007669"/>
    <property type="project" value="InterPro"/>
</dbReference>
<dbReference type="Gene3D" id="3.30.43.10">
    <property type="entry name" value="Uridine Diphospho-n-acetylenolpyruvylglucosamine Reductase, domain 2"/>
    <property type="match status" value="1"/>
</dbReference>
<dbReference type="Pfam" id="PF09265">
    <property type="entry name" value="Cytokin-bind"/>
    <property type="match status" value="1"/>
</dbReference>
<evidence type="ECO:0000256" key="2">
    <source>
        <dbReference type="ARBA" id="ARBA00005466"/>
    </source>
</evidence>
<dbReference type="InterPro" id="IPR016170">
    <property type="entry name" value="Cytok_DH_C_sf"/>
</dbReference>
<evidence type="ECO:0000313" key="8">
    <source>
        <dbReference type="EMBL" id="MBB4933042.1"/>
    </source>
</evidence>
<dbReference type="Gene3D" id="3.30.465.10">
    <property type="match status" value="1"/>
</dbReference>
<dbReference type="GO" id="GO:0009690">
    <property type="term" value="P:cytokinin metabolic process"/>
    <property type="evidence" value="ECO:0007669"/>
    <property type="project" value="InterPro"/>
</dbReference>